<dbReference type="Gene3D" id="3.40.50.920">
    <property type="match status" value="1"/>
</dbReference>
<dbReference type="InterPro" id="IPR052368">
    <property type="entry name" value="2-oxoacid_oxidoreductase"/>
</dbReference>
<dbReference type="InterPro" id="IPR009014">
    <property type="entry name" value="Transketo_C/PFOR_II"/>
</dbReference>
<keyword evidence="5" id="KW-1185">Reference proteome</keyword>
<name>A0A1M7SF10_9BACT</name>
<dbReference type="STRING" id="1121455.SAMN02745728_00866"/>
<reference evidence="4 5" key="1">
    <citation type="submission" date="2016-12" db="EMBL/GenBank/DDBJ databases">
        <authorList>
            <person name="Song W.-J."/>
            <person name="Kurnit D.M."/>
        </authorList>
    </citation>
    <scope>NUCLEOTIDE SEQUENCE [LARGE SCALE GENOMIC DNA]</scope>
    <source>
        <strain evidence="4 5">DSM 11393</strain>
    </source>
</reference>
<dbReference type="Proteomes" id="UP000186469">
    <property type="component" value="Unassembled WGS sequence"/>
</dbReference>
<feature type="domain" description="Pyruvate:ferredoxin oxidoreductase core" evidence="3">
    <location>
        <begin position="251"/>
        <end position="344"/>
    </location>
</feature>
<dbReference type="Pfam" id="PF01855">
    <property type="entry name" value="POR_N"/>
    <property type="match status" value="1"/>
</dbReference>
<evidence type="ECO:0000259" key="3">
    <source>
        <dbReference type="Pfam" id="PF17147"/>
    </source>
</evidence>
<proteinExistence type="predicted"/>
<evidence type="ECO:0000259" key="2">
    <source>
        <dbReference type="Pfam" id="PF01855"/>
    </source>
</evidence>
<dbReference type="InterPro" id="IPR002880">
    <property type="entry name" value="Pyrv_Fd/Flavodoxin_OxRdtase_N"/>
</dbReference>
<dbReference type="RefSeq" id="WP_072696550.1">
    <property type="nucleotide sequence ID" value="NZ_FRDI01000003.1"/>
</dbReference>
<evidence type="ECO:0000256" key="1">
    <source>
        <dbReference type="ARBA" id="ARBA00023002"/>
    </source>
</evidence>
<dbReference type="Gene3D" id="3.40.50.970">
    <property type="match status" value="1"/>
</dbReference>
<evidence type="ECO:0000313" key="5">
    <source>
        <dbReference type="Proteomes" id="UP000186469"/>
    </source>
</evidence>
<gene>
    <name evidence="4" type="ORF">SAMN02745728_00866</name>
</gene>
<dbReference type="CDD" id="cd07034">
    <property type="entry name" value="TPP_PYR_PFOR_IOR-alpha_like"/>
    <property type="match status" value="1"/>
</dbReference>
<dbReference type="EMBL" id="FRDI01000003">
    <property type="protein sequence ID" value="SHN57065.1"/>
    <property type="molecule type" value="Genomic_DNA"/>
</dbReference>
<dbReference type="GO" id="GO:0016491">
    <property type="term" value="F:oxidoreductase activity"/>
    <property type="evidence" value="ECO:0007669"/>
    <property type="project" value="UniProtKB-KW"/>
</dbReference>
<protein>
    <submittedName>
        <fullName evidence="4">2-oxoglutarate ferredoxin oxidoreductase subunit alpha</fullName>
    </submittedName>
</protein>
<sequence length="355" mass="38346">MSEIKKVFMKGNEAIAHSAIAAGCKAYFGYPITPQNEIPETLSELLPKTGGQFIQAESETAAASMLLGAVATGVRAFTSSSSPGISLMQEAISYMAGSELPAVIVNISRGGPGLGDIGSSQGDYFQSVKGGGHGDYKLLVLAPSSCQEAYDLMIDAFDLAFKYKNPVMLLGDAIIGGTKEPVVMHQPNTINQYNSTTWRLDGRGESYREKRLIKSLLLDEGSLAEHNLKLAKKYNSMQADVRFESIETEDAEVIAVAFGSIGRIVKSSIKKLRAEGLKVGLIRPITLFPFPSAVLNKLAKQNKKFLVIEHNLGQMVEDVKLAVNGLSSVNFFGCMPGNLPSTEDFIEPLKKEFNI</sequence>
<dbReference type="PROSITE" id="PS51257">
    <property type="entry name" value="PROKAR_LIPOPROTEIN"/>
    <property type="match status" value="1"/>
</dbReference>
<dbReference type="InterPro" id="IPR033412">
    <property type="entry name" value="PFOR_II"/>
</dbReference>
<feature type="domain" description="Pyruvate flavodoxin/ferredoxin oxidoreductase pyrimidine binding" evidence="2">
    <location>
        <begin position="18"/>
        <end position="204"/>
    </location>
</feature>
<dbReference type="Pfam" id="PF17147">
    <property type="entry name" value="PFOR_II"/>
    <property type="match status" value="1"/>
</dbReference>
<dbReference type="SUPFAM" id="SSF52518">
    <property type="entry name" value="Thiamin diphosphate-binding fold (THDP-binding)"/>
    <property type="match status" value="1"/>
</dbReference>
<evidence type="ECO:0000313" key="4">
    <source>
        <dbReference type="EMBL" id="SHN57065.1"/>
    </source>
</evidence>
<dbReference type="PANTHER" id="PTHR43088:SF1">
    <property type="entry name" value="SUBUNIT OF PYRUVATE:FLAVODOXIN OXIDOREDUCTASE"/>
    <property type="match status" value="1"/>
</dbReference>
<accession>A0A1M7SF10</accession>
<dbReference type="OrthoDB" id="9794954at2"/>
<dbReference type="SUPFAM" id="SSF52922">
    <property type="entry name" value="TK C-terminal domain-like"/>
    <property type="match status" value="1"/>
</dbReference>
<keyword evidence="1" id="KW-0560">Oxidoreductase</keyword>
<dbReference type="AlphaFoldDB" id="A0A1M7SF10"/>
<organism evidence="4 5">
    <name type="scientific">Desulfovibrio litoralis DSM 11393</name>
    <dbReference type="NCBI Taxonomy" id="1121455"/>
    <lineage>
        <taxon>Bacteria</taxon>
        <taxon>Pseudomonadati</taxon>
        <taxon>Thermodesulfobacteriota</taxon>
        <taxon>Desulfovibrionia</taxon>
        <taxon>Desulfovibrionales</taxon>
        <taxon>Desulfovibrionaceae</taxon>
        <taxon>Desulfovibrio</taxon>
    </lineage>
</organism>
<dbReference type="PANTHER" id="PTHR43088">
    <property type="entry name" value="SUBUNIT OF PYRUVATE:FLAVODOXIN OXIDOREDUCTASE-RELATED"/>
    <property type="match status" value="1"/>
</dbReference>
<dbReference type="InterPro" id="IPR029061">
    <property type="entry name" value="THDP-binding"/>
</dbReference>
<dbReference type="NCBIfam" id="NF005507">
    <property type="entry name" value="PRK07119.1"/>
    <property type="match status" value="1"/>
</dbReference>